<dbReference type="eggNOG" id="ENOG502QSMI">
    <property type="taxonomic scope" value="Eukaryota"/>
</dbReference>
<dbReference type="GO" id="GO:0005634">
    <property type="term" value="C:nucleus"/>
    <property type="evidence" value="ECO:0007669"/>
    <property type="project" value="UniProtKB-SubCell"/>
</dbReference>
<keyword evidence="4 6" id="KW-0862">Zinc</keyword>
<evidence type="ECO:0000256" key="1">
    <source>
        <dbReference type="ARBA" id="ARBA00005889"/>
    </source>
</evidence>
<evidence type="ECO:0000256" key="5">
    <source>
        <dbReference type="PROSITE-ProRule" id="PRU00325"/>
    </source>
</evidence>
<evidence type="ECO:0000313" key="9">
    <source>
        <dbReference type="RefSeq" id="XP_010268007.1"/>
    </source>
</evidence>
<dbReference type="InParanoid" id="A0A1U8AP94"/>
<evidence type="ECO:0000256" key="4">
    <source>
        <dbReference type="ARBA" id="ARBA00022833"/>
    </source>
</evidence>
<dbReference type="OrthoDB" id="2402896at2759"/>
<dbReference type="GO" id="GO:0008270">
    <property type="term" value="F:zinc ion binding"/>
    <property type="evidence" value="ECO:0007669"/>
    <property type="project" value="UniProtKB-UniRule"/>
</dbReference>
<dbReference type="Pfam" id="PF03101">
    <property type="entry name" value="FAR1"/>
    <property type="match status" value="1"/>
</dbReference>
<reference evidence="9" key="1">
    <citation type="submission" date="2025-08" db="UniProtKB">
        <authorList>
            <consortium name="RefSeq"/>
        </authorList>
    </citation>
    <scope>IDENTIFICATION</scope>
</reference>
<dbReference type="AlphaFoldDB" id="A0A1U8AP94"/>
<proteinExistence type="inferred from homology"/>
<feature type="domain" description="SWIM-type" evidence="7">
    <location>
        <begin position="564"/>
        <end position="600"/>
    </location>
</feature>
<dbReference type="STRING" id="4432.A0A1U8AP94"/>
<evidence type="ECO:0000313" key="8">
    <source>
        <dbReference type="Proteomes" id="UP000189703"/>
    </source>
</evidence>
<comment type="subcellular location">
    <subcellularLocation>
        <location evidence="6">Nucleus</location>
    </subcellularLocation>
</comment>
<keyword evidence="2 6" id="KW-0479">Metal-binding</keyword>
<keyword evidence="3 5" id="KW-0863">Zinc-finger</keyword>
<dbReference type="PANTHER" id="PTHR31669:SF281">
    <property type="entry name" value="PROTEIN FAR1-RELATED SEQUENCE"/>
    <property type="match status" value="1"/>
</dbReference>
<accession>A0A1U8AP94</accession>
<dbReference type="SMART" id="SM00575">
    <property type="entry name" value="ZnF_PMZ"/>
    <property type="match status" value="1"/>
</dbReference>
<evidence type="ECO:0000256" key="3">
    <source>
        <dbReference type="ARBA" id="ARBA00022771"/>
    </source>
</evidence>
<comment type="function">
    <text evidence="6">Putative transcription activator involved in regulating light control of development.</text>
</comment>
<name>A0A1U8AP94_NELNU</name>
<comment type="similarity">
    <text evidence="1 6">Belongs to the FHY3/FAR1 family.</text>
</comment>
<dbReference type="InterPro" id="IPR006564">
    <property type="entry name" value="Znf_PMZ"/>
</dbReference>
<dbReference type="InterPro" id="IPR004330">
    <property type="entry name" value="FAR1_DNA_bnd_dom"/>
</dbReference>
<protein>
    <recommendedName>
        <fullName evidence="6">Protein FAR1-RELATED SEQUENCE</fullName>
    </recommendedName>
</protein>
<dbReference type="Proteomes" id="UP000189703">
    <property type="component" value="Unplaced"/>
</dbReference>
<dbReference type="GO" id="GO:0006355">
    <property type="term" value="P:regulation of DNA-templated transcription"/>
    <property type="evidence" value="ECO:0007669"/>
    <property type="project" value="UniProtKB-UniRule"/>
</dbReference>
<dbReference type="InterPro" id="IPR007527">
    <property type="entry name" value="Znf_SWIM"/>
</dbReference>
<dbReference type="GeneID" id="104605090"/>
<evidence type="ECO:0000256" key="6">
    <source>
        <dbReference type="RuleBase" id="RU367018"/>
    </source>
</evidence>
<sequence>MEELPNQASSEDCTMWNREINEITEERRVDFNKEGICGSPTNASFSQQNMDSEVSEKQGVPEVGMVFQTLEDAYSFYNGYAKNAGFSVRIFKGYKTKSGVWKSRAFVCSYEGFRGIDKRRIHAKFRRDIRRTGCAARIRLMLQENGKYRVTEFEGTHNHQLLNPRSSYMLRSHKNITIAHDAQADLITDSCTHPKATLEFMDRPVDRIESIGFTSFDYSNHSHAENKKDMENGGARAIMKYFDKLQEENISSFHSIKFDEENQITNIFWADVKMLVDYSYFGDVICFDTTFKTNEERQPFAPFVGVNHHKQTIFFGAALMYDQSVESFKWVFHSFLKAMSGKQPKTILTDHDPRIANAIKQVFPDTCHRLCIWHIYQNATKHFSSIFAASSSFEKDFSSLIYDHEDEDEFLKAWHEMLEKYELKENTWLQELFEVKEKWSLVYGRNQFCADMKSTQRSKSVNSILRGYLKSSPDLAQFFNHFEKVVADCRQREMEMEVKMSQGTPYLSFPIRILKWAASIYTPTVFREFEKEYSRALDCDIVSKAEVGTTMEYRIKDCSRPNVHVVTFDPLNVAVVCSCKKFESVGLLCAHALCVLFERQLKQVPQQYLLKRWTRDAKDGATIDHRGHAIKLDPNAGFSTMFTELQRVARETSARAAEDRRAFAYLLDVYNNARKGVEEILKKKGSLDFSSPGLI</sequence>
<dbReference type="InterPro" id="IPR031052">
    <property type="entry name" value="FHY3/FAR1"/>
</dbReference>
<gene>
    <name evidence="9" type="primary">LOC104605090</name>
</gene>
<keyword evidence="6" id="KW-0539">Nucleus</keyword>
<dbReference type="OMA" id="HAREFES"/>
<dbReference type="KEGG" id="nnu:104605090"/>
<dbReference type="InterPro" id="IPR018289">
    <property type="entry name" value="MULE_transposase_dom"/>
</dbReference>
<dbReference type="PANTHER" id="PTHR31669">
    <property type="entry name" value="PROTEIN FAR1-RELATED SEQUENCE 10-RELATED"/>
    <property type="match status" value="1"/>
</dbReference>
<evidence type="ECO:0000259" key="7">
    <source>
        <dbReference type="PROSITE" id="PS50966"/>
    </source>
</evidence>
<evidence type="ECO:0000256" key="2">
    <source>
        <dbReference type="ARBA" id="ARBA00022723"/>
    </source>
</evidence>
<organism evidence="8 9">
    <name type="scientific">Nelumbo nucifera</name>
    <name type="common">Sacred lotus</name>
    <dbReference type="NCBI Taxonomy" id="4432"/>
    <lineage>
        <taxon>Eukaryota</taxon>
        <taxon>Viridiplantae</taxon>
        <taxon>Streptophyta</taxon>
        <taxon>Embryophyta</taxon>
        <taxon>Tracheophyta</taxon>
        <taxon>Spermatophyta</taxon>
        <taxon>Magnoliopsida</taxon>
        <taxon>Proteales</taxon>
        <taxon>Nelumbonaceae</taxon>
        <taxon>Nelumbo</taxon>
    </lineage>
</organism>
<dbReference type="RefSeq" id="XP_010268007.1">
    <property type="nucleotide sequence ID" value="XM_010269705.2"/>
</dbReference>
<dbReference type="Pfam" id="PF10551">
    <property type="entry name" value="MULE"/>
    <property type="match status" value="1"/>
</dbReference>
<dbReference type="PROSITE" id="PS50966">
    <property type="entry name" value="ZF_SWIM"/>
    <property type="match status" value="1"/>
</dbReference>
<keyword evidence="8" id="KW-1185">Reference proteome</keyword>